<name>A0A2C9ZU21_9BACT</name>
<dbReference type="InterPro" id="IPR008979">
    <property type="entry name" value="Galactose-bd-like_sf"/>
</dbReference>
<evidence type="ECO:0000256" key="2">
    <source>
        <dbReference type="ARBA" id="ARBA00022801"/>
    </source>
</evidence>
<gene>
    <name evidence="5" type="ORF">BXP70_24090</name>
</gene>
<keyword evidence="2" id="KW-0378">Hydrolase</keyword>
<evidence type="ECO:0000259" key="4">
    <source>
        <dbReference type="Pfam" id="PF22666"/>
    </source>
</evidence>
<dbReference type="Gene3D" id="2.60.120.260">
    <property type="entry name" value="Galactose-binding domain-like"/>
    <property type="match status" value="2"/>
</dbReference>
<dbReference type="GO" id="GO:0004553">
    <property type="term" value="F:hydrolase activity, hydrolyzing O-glycosyl compounds"/>
    <property type="evidence" value="ECO:0007669"/>
    <property type="project" value="UniProtKB-ARBA"/>
</dbReference>
<keyword evidence="6" id="KW-1185">Reference proteome</keyword>
<evidence type="ECO:0000256" key="1">
    <source>
        <dbReference type="ARBA" id="ARBA00022729"/>
    </source>
</evidence>
<proteinExistence type="predicted"/>
<dbReference type="NCBIfam" id="NF045579">
    <property type="entry name" value="rhamnoside_JR"/>
    <property type="match status" value="1"/>
</dbReference>
<keyword evidence="1 3" id="KW-0732">Signal</keyword>
<reference evidence="5 6" key="1">
    <citation type="submission" date="2017-01" db="EMBL/GenBank/DDBJ databases">
        <title>A new Hymenobacter.</title>
        <authorList>
            <person name="Liang Y."/>
            <person name="Feng F."/>
        </authorList>
    </citation>
    <scope>NUCLEOTIDE SEQUENCE [LARGE SCALE GENOMIC DNA]</scope>
    <source>
        <strain evidence="5">MIMBbqt21</strain>
    </source>
</reference>
<feature type="signal peptide" evidence="3">
    <location>
        <begin position="1"/>
        <end position="31"/>
    </location>
</feature>
<dbReference type="Pfam" id="PF22666">
    <property type="entry name" value="Glyco_hydro_2_N2"/>
    <property type="match status" value="1"/>
</dbReference>
<organism evidence="5 6">
    <name type="scientific">Hymenobacter crusticola</name>
    <dbReference type="NCBI Taxonomy" id="1770526"/>
    <lineage>
        <taxon>Bacteria</taxon>
        <taxon>Pseudomonadati</taxon>
        <taxon>Bacteroidota</taxon>
        <taxon>Cytophagia</taxon>
        <taxon>Cytophagales</taxon>
        <taxon>Hymenobacteraceae</taxon>
        <taxon>Hymenobacter</taxon>
    </lineage>
</organism>
<feature type="domain" description="Beta-mannosidase-like galactose-binding" evidence="4">
    <location>
        <begin position="987"/>
        <end position="1058"/>
    </location>
</feature>
<dbReference type="SUPFAM" id="SSF49785">
    <property type="entry name" value="Galactose-binding domain-like"/>
    <property type="match status" value="1"/>
</dbReference>
<accession>A0A2C9ZU21</accession>
<evidence type="ECO:0000313" key="6">
    <source>
        <dbReference type="Proteomes" id="UP000194873"/>
    </source>
</evidence>
<dbReference type="PANTHER" id="PTHR43817">
    <property type="entry name" value="GLYCOSYL HYDROLASE"/>
    <property type="match status" value="1"/>
</dbReference>
<evidence type="ECO:0000313" key="5">
    <source>
        <dbReference type="EMBL" id="OUJ70446.1"/>
    </source>
</evidence>
<comment type="caution">
    <text evidence="5">The sequence shown here is derived from an EMBL/GenBank/DDBJ whole genome shotgun (WGS) entry which is preliminary data.</text>
</comment>
<sequence>MNQEKQERVVYRTLVISCIVLILCAMSHAVAAQTDSLSLHFKQPTASAKPMIWWFWGESTITEHGITKDLEALKSVGFGGVVLYEQVFKDDPDALKSLSPEWLSRVRFAAAECARLGMRLEINSSNGYVAGGPWITPDLGMQRLVSSETTIDGGQPVALQLEQPPTKLNYYKDVAVLAFPALVGHRLPVPLITSSPKLDDLAAMFNTAAPVRVRVKPAAGGSHTYISLDYGAPVTIRSITYALRPSSKAYIIATQVPGNWSKDFYGENMKPILPIGELESSEDKGHWQKVKRLPGRGYQFETWDRQTLAFKAVKARYFRLNLHDWGYNERAKDADLLIGSIRLQGTAKIDQWEKKSGNTNDFPDPDQTPSYQAAEVIDPRKIVDLTHLVDASGQLKWTAPAGRWTIMRFGHTPTGVKTKHGRPEGLGLECDKLSAKAATVQFEQYVGTILKEVQRVPGAKVAGVNMDSAEHGTQNWTAEFAEQFRKLCGYDLRSYLPTMAGYVVDTPQVSDHFLFDIRRTIATLMSNQYYGTFQQLCSARGMTFMAQAPGNATCMPSDNIQAKGRTDIPMAEFWMPEKEGSIDCKEAASAAHVYGKNIVAAESFTGSKADVTLAQMKPLADAALVQGINRFVVLAYMHQPWDDRKPGVTEDRFYLPYQRHNTWWNASSGFWSSLARSAQMMQTGKPVIDILYHLGNDAPLKIATARMRPVPPAGYDYDVCSDEILLKTTCRNGRIYLPSGMSYQLLVLAGGRQLTLASMRHVADLLQQGATILGQSKVTGSSSLGDGKTADFQVRTLANKLWGNSNAEMGQTTLGSGKFMWGVSPAEALKRIQVLPDFKVVSTARTDSVLFSHRKAGQDEIYLVVNHAAQPLVFDGVFRVEHGKPQLWNPENGSILGIKHSREEKGQTTIPMQLEPHESVFVVFRNETIPLVEPSRLVEALPVWQDLSTEWHLTFTPGLGASKEIELSRLTSWTENIDAGVQHYSGTATYSRDFTVTSRPTGRVILDLGSVKEVATIKINGVTCAPIWKRPYAVEVTAMLKQGVNHLEIAVTNTWANRLIGDASLPPEKRVAWATFNPYNSEAPLVDSGLLGPVVLKTE</sequence>
<dbReference type="InterPro" id="IPR054593">
    <property type="entry name" value="Beta-mannosidase-like_N2"/>
</dbReference>
<feature type="chain" id="PRO_5012067491" description="Beta-mannosidase-like galactose-binding domain-containing protein" evidence="3">
    <location>
        <begin position="32"/>
        <end position="1099"/>
    </location>
</feature>
<dbReference type="OrthoDB" id="9761519at2"/>
<protein>
    <recommendedName>
        <fullName evidence="4">Beta-mannosidase-like galactose-binding domain-containing protein</fullName>
    </recommendedName>
</protein>
<dbReference type="EMBL" id="MTSE01000022">
    <property type="protein sequence ID" value="OUJ70446.1"/>
    <property type="molecule type" value="Genomic_DNA"/>
</dbReference>
<dbReference type="PANTHER" id="PTHR43817:SF1">
    <property type="entry name" value="HYDROLASE, FAMILY 43, PUTATIVE (AFU_ORTHOLOGUE AFUA_3G01660)-RELATED"/>
    <property type="match status" value="1"/>
</dbReference>
<evidence type="ECO:0000256" key="3">
    <source>
        <dbReference type="SAM" id="SignalP"/>
    </source>
</evidence>
<dbReference type="Pfam" id="PF17132">
    <property type="entry name" value="Glyco_hydro_106"/>
    <property type="match status" value="1"/>
</dbReference>
<dbReference type="Proteomes" id="UP000194873">
    <property type="component" value="Unassembled WGS sequence"/>
</dbReference>
<dbReference type="AlphaFoldDB" id="A0A2C9ZU21"/>